<evidence type="ECO:0000313" key="3">
    <source>
        <dbReference type="EMBL" id="ABB50262.1"/>
    </source>
</evidence>
<dbReference type="KEGG" id="pmi:PMT9312_1203"/>
<accession>Q31A33</accession>
<dbReference type="PANTHER" id="PTHR44068">
    <property type="entry name" value="ZGC:194242"/>
    <property type="match status" value="1"/>
</dbReference>
<dbReference type="AlphaFoldDB" id="Q31A33"/>
<evidence type="ECO:0000256" key="1">
    <source>
        <dbReference type="SAM" id="Phobius"/>
    </source>
</evidence>
<reference evidence="4" key="1">
    <citation type="submission" date="2005-07" db="EMBL/GenBank/DDBJ databases">
        <title>Complete sequence of Prochlorococcus marinus str. MIT 9312.</title>
        <authorList>
            <consortium name="US DOE Joint Genome Institute"/>
            <person name="Copeland A."/>
            <person name="Lucas S."/>
            <person name="Lapidus A."/>
            <person name="Barry K."/>
            <person name="Detter J.C."/>
            <person name="Glavina T."/>
            <person name="Hammon N."/>
            <person name="Israni S."/>
            <person name="Pitluck S."/>
            <person name="Thiel J."/>
            <person name="Schmutz J."/>
            <person name="Larimer F."/>
            <person name="Land M."/>
            <person name="Kyrpides N."/>
            <person name="Lykidis A."/>
            <person name="Richardson P."/>
        </authorList>
    </citation>
    <scope>NUCLEOTIDE SEQUENCE [LARGE SCALE GENOMIC DNA]</scope>
    <source>
        <strain evidence="4">MIT 9312</strain>
    </source>
</reference>
<sequence>MIKKKTLDIPNWYTKYYKAHYEKKNKFRDDLLNPETLYQFLALNKCFVNSLNKISLNKKESKIIDIGCGSSSQLIKLVSLGFNQDNLFGIDINKVDINFAKKNYPLLNLSLQDATNLDFKNNYFDLTYESTMFVQITNNDISQKIANEMIRITKKGGYLILFDWRYGKFNNANFLACNKRRIKELFKVDKSTKLISIEKGMLIPPIGRFLSKNMSSIYFLFSRLFPFFIGQVAYILQKK</sequence>
<dbReference type="Proteomes" id="UP000002715">
    <property type="component" value="Chromosome"/>
</dbReference>
<gene>
    <name evidence="3" type="ordered locus">PMT9312_1203</name>
</gene>
<keyword evidence="1" id="KW-0472">Membrane</keyword>
<dbReference type="RefSeq" id="WP_011376752.1">
    <property type="nucleotide sequence ID" value="NC_007577.1"/>
</dbReference>
<feature type="domain" description="Methyltransferase" evidence="2">
    <location>
        <begin position="58"/>
        <end position="165"/>
    </location>
</feature>
<protein>
    <recommendedName>
        <fullName evidence="2">Methyltransferase domain-containing protein</fullName>
    </recommendedName>
</protein>
<dbReference type="Gene3D" id="3.40.50.150">
    <property type="entry name" value="Vaccinia Virus protein VP39"/>
    <property type="match status" value="1"/>
</dbReference>
<dbReference type="OrthoDB" id="538796at2"/>
<name>Q31A33_PROM9</name>
<dbReference type="EMBL" id="CP000111">
    <property type="protein sequence ID" value="ABB50262.1"/>
    <property type="molecule type" value="Genomic_DNA"/>
</dbReference>
<dbReference type="InterPro" id="IPR029063">
    <property type="entry name" value="SAM-dependent_MTases_sf"/>
</dbReference>
<dbReference type="InterPro" id="IPR025714">
    <property type="entry name" value="Methyltranfer_dom"/>
</dbReference>
<dbReference type="PANTHER" id="PTHR44068:SF11">
    <property type="entry name" value="GERANYL DIPHOSPHATE 2-C-METHYLTRANSFERASE"/>
    <property type="match status" value="1"/>
</dbReference>
<keyword evidence="1" id="KW-0812">Transmembrane</keyword>
<dbReference type="HOGENOM" id="CLU_1160266_0_0_3"/>
<dbReference type="SUPFAM" id="SSF53335">
    <property type="entry name" value="S-adenosyl-L-methionine-dependent methyltransferases"/>
    <property type="match status" value="1"/>
</dbReference>
<dbReference type="CDD" id="cd02440">
    <property type="entry name" value="AdoMet_MTases"/>
    <property type="match status" value="1"/>
</dbReference>
<dbReference type="eggNOG" id="COG0500">
    <property type="taxonomic scope" value="Bacteria"/>
</dbReference>
<keyword evidence="1" id="KW-1133">Transmembrane helix</keyword>
<organism evidence="3 4">
    <name type="scientific">Prochlorococcus marinus (strain MIT 9312)</name>
    <dbReference type="NCBI Taxonomy" id="74546"/>
    <lineage>
        <taxon>Bacteria</taxon>
        <taxon>Bacillati</taxon>
        <taxon>Cyanobacteriota</taxon>
        <taxon>Cyanophyceae</taxon>
        <taxon>Synechococcales</taxon>
        <taxon>Prochlorococcaceae</taxon>
        <taxon>Prochlorococcus</taxon>
    </lineage>
</organism>
<feature type="transmembrane region" description="Helical" evidence="1">
    <location>
        <begin position="217"/>
        <end position="236"/>
    </location>
</feature>
<dbReference type="Pfam" id="PF13847">
    <property type="entry name" value="Methyltransf_31"/>
    <property type="match status" value="1"/>
</dbReference>
<dbReference type="InterPro" id="IPR050447">
    <property type="entry name" value="Erg6_SMT_methyltransf"/>
</dbReference>
<proteinExistence type="predicted"/>
<evidence type="ECO:0000313" key="4">
    <source>
        <dbReference type="Proteomes" id="UP000002715"/>
    </source>
</evidence>
<evidence type="ECO:0000259" key="2">
    <source>
        <dbReference type="Pfam" id="PF13847"/>
    </source>
</evidence>